<dbReference type="SUPFAM" id="SSF51366">
    <property type="entry name" value="Ribulose-phoshate binding barrel"/>
    <property type="match status" value="1"/>
</dbReference>
<dbReference type="AlphaFoldDB" id="A0A497ELP0"/>
<evidence type="ECO:0000313" key="2">
    <source>
        <dbReference type="EMBL" id="RLE47897.1"/>
    </source>
</evidence>
<dbReference type="InterPro" id="IPR011060">
    <property type="entry name" value="RibuloseP-bd_barrel"/>
</dbReference>
<dbReference type="NCBIfam" id="TIGR00259">
    <property type="entry name" value="thylakoid_BtpA"/>
    <property type="match status" value="1"/>
</dbReference>
<comment type="similarity">
    <text evidence="1">Belongs to the BtpA family.</text>
</comment>
<accession>A0A497ELP0</accession>
<organism evidence="2 3">
    <name type="scientific">Thermoproteota archaeon</name>
    <dbReference type="NCBI Taxonomy" id="2056631"/>
    <lineage>
        <taxon>Archaea</taxon>
        <taxon>Thermoproteota</taxon>
    </lineage>
</organism>
<dbReference type="Pfam" id="PF03437">
    <property type="entry name" value="BtpA"/>
    <property type="match status" value="1"/>
</dbReference>
<dbReference type="InterPro" id="IPR013785">
    <property type="entry name" value="Aldolase_TIM"/>
</dbReference>
<protein>
    <submittedName>
        <fullName evidence="2">Phosphorybosylanthranilate isomerase</fullName>
    </submittedName>
</protein>
<dbReference type="EMBL" id="QMQV01000100">
    <property type="protein sequence ID" value="RLE47897.1"/>
    <property type="molecule type" value="Genomic_DNA"/>
</dbReference>
<proteinExistence type="inferred from homology"/>
<dbReference type="Proteomes" id="UP000278475">
    <property type="component" value="Unassembled WGS sequence"/>
</dbReference>
<dbReference type="Gene3D" id="3.20.20.70">
    <property type="entry name" value="Aldolase class I"/>
    <property type="match status" value="1"/>
</dbReference>
<dbReference type="PANTHER" id="PTHR21381:SF3">
    <property type="entry name" value="SGC REGION PROTEIN SGCQ-RELATED"/>
    <property type="match status" value="1"/>
</dbReference>
<evidence type="ECO:0000313" key="3">
    <source>
        <dbReference type="Proteomes" id="UP000278475"/>
    </source>
</evidence>
<dbReference type="InterPro" id="IPR005137">
    <property type="entry name" value="BtpA"/>
</dbReference>
<gene>
    <name evidence="2" type="ORF">DRJ31_08175</name>
</gene>
<dbReference type="PANTHER" id="PTHR21381">
    <property type="entry name" value="ZGC:162297"/>
    <property type="match status" value="1"/>
</dbReference>
<comment type="caution">
    <text evidence="2">The sequence shown here is derived from an EMBL/GenBank/DDBJ whole genome shotgun (WGS) entry which is preliminary data.</text>
</comment>
<keyword evidence="2" id="KW-0413">Isomerase</keyword>
<evidence type="ECO:0000256" key="1">
    <source>
        <dbReference type="ARBA" id="ARBA00006007"/>
    </source>
</evidence>
<dbReference type="GO" id="GO:0016853">
    <property type="term" value="F:isomerase activity"/>
    <property type="evidence" value="ECO:0007669"/>
    <property type="project" value="UniProtKB-KW"/>
</dbReference>
<reference evidence="2 3" key="1">
    <citation type="submission" date="2018-06" db="EMBL/GenBank/DDBJ databases">
        <title>Extensive metabolic versatility and redundancy in microbially diverse, dynamic hydrothermal sediments.</title>
        <authorList>
            <person name="Dombrowski N."/>
            <person name="Teske A."/>
            <person name="Baker B.J."/>
        </authorList>
    </citation>
    <scope>NUCLEOTIDE SEQUENCE [LARGE SCALE GENOMIC DNA]</scope>
    <source>
        <strain evidence="2">B66_G16</strain>
    </source>
</reference>
<dbReference type="PIRSF" id="PIRSF005956">
    <property type="entry name" value="BtpA"/>
    <property type="match status" value="1"/>
</dbReference>
<name>A0A497ELP0_9CREN</name>
<sequence length="261" mass="28116">MLAGLFDVDKAVIGVVHVKPLIGSLLYGGDFEKVVDLAVRDAVALVEGGVDGVIVENFHDYPYYPRRVPRCVVAQLAVVVREVVRSVNVPVGVSVLRNDGVSAMSIACGVGARFIRVNVWCGAMVTDQGVIEGEAYRVLRLRRFLGCDVRVFADVFVKHAFPLGLQDLKLVARDTFHRGRADALVVTGRATGLEADLGDVRLVKEACGAPVFVGSGVSAENVREYLGVADGVIVGSYFRGGDLWAPVDVERVRRLVRAVRG</sequence>